<proteinExistence type="predicted"/>
<dbReference type="EMBL" id="MKIP01000059">
    <property type="protein sequence ID" value="OLP57908.1"/>
    <property type="molecule type" value="Genomic_DNA"/>
</dbReference>
<keyword evidence="7" id="KW-1185">Reference proteome</keyword>
<comment type="caution">
    <text evidence="6">The sequence shown here is derived from an EMBL/GenBank/DDBJ whole genome shotgun (WGS) entry which is preliminary data.</text>
</comment>
<dbReference type="AlphaFoldDB" id="A0A1Q9AR92"/>
<gene>
    <name evidence="6" type="ORF">BJF93_13795</name>
</gene>
<organism evidence="6 7">
    <name type="scientific">Xaviernesmea oryzae</name>
    <dbReference type="NCBI Taxonomy" id="464029"/>
    <lineage>
        <taxon>Bacteria</taxon>
        <taxon>Pseudomonadati</taxon>
        <taxon>Pseudomonadota</taxon>
        <taxon>Alphaproteobacteria</taxon>
        <taxon>Hyphomicrobiales</taxon>
        <taxon>Rhizobiaceae</taxon>
        <taxon>Rhizobium/Agrobacterium group</taxon>
        <taxon>Xaviernesmea</taxon>
    </lineage>
</organism>
<dbReference type="PANTHER" id="PTHR30146:SF148">
    <property type="entry name" value="HTH-TYPE TRANSCRIPTIONAL REPRESSOR PURR-RELATED"/>
    <property type="match status" value="1"/>
</dbReference>
<accession>A0A1Q9AR92</accession>
<evidence type="ECO:0000256" key="2">
    <source>
        <dbReference type="ARBA" id="ARBA00023015"/>
    </source>
</evidence>
<keyword evidence="2" id="KW-0805">Transcription regulation</keyword>
<dbReference type="CDD" id="cd01392">
    <property type="entry name" value="HTH_LacI"/>
    <property type="match status" value="1"/>
</dbReference>
<dbReference type="GO" id="GO:0000976">
    <property type="term" value="F:transcription cis-regulatory region binding"/>
    <property type="evidence" value="ECO:0007669"/>
    <property type="project" value="TreeGrafter"/>
</dbReference>
<dbReference type="GO" id="GO:0003700">
    <property type="term" value="F:DNA-binding transcription factor activity"/>
    <property type="evidence" value="ECO:0007669"/>
    <property type="project" value="TreeGrafter"/>
</dbReference>
<dbReference type="InterPro" id="IPR010982">
    <property type="entry name" value="Lambda_DNA-bd_dom_sf"/>
</dbReference>
<dbReference type="InterPro" id="IPR000843">
    <property type="entry name" value="HTH_LacI"/>
</dbReference>
<evidence type="ECO:0000313" key="6">
    <source>
        <dbReference type="EMBL" id="OLP57908.1"/>
    </source>
</evidence>
<evidence type="ECO:0000259" key="5">
    <source>
        <dbReference type="PROSITE" id="PS50932"/>
    </source>
</evidence>
<dbReference type="InterPro" id="IPR028082">
    <property type="entry name" value="Peripla_BP_I"/>
</dbReference>
<evidence type="ECO:0000256" key="4">
    <source>
        <dbReference type="ARBA" id="ARBA00023163"/>
    </source>
</evidence>
<dbReference type="CDD" id="cd06267">
    <property type="entry name" value="PBP1_LacI_sugar_binding-like"/>
    <property type="match status" value="1"/>
</dbReference>
<evidence type="ECO:0000313" key="7">
    <source>
        <dbReference type="Proteomes" id="UP000186364"/>
    </source>
</evidence>
<dbReference type="SUPFAM" id="SSF47413">
    <property type="entry name" value="lambda repressor-like DNA-binding domains"/>
    <property type="match status" value="1"/>
</dbReference>
<evidence type="ECO:0000256" key="3">
    <source>
        <dbReference type="ARBA" id="ARBA00023125"/>
    </source>
</evidence>
<feature type="domain" description="HTH lacI-type" evidence="5">
    <location>
        <begin position="18"/>
        <end position="72"/>
    </location>
</feature>
<dbReference type="RefSeq" id="WP_075629814.1">
    <property type="nucleotide sequence ID" value="NZ_FOAM01000007.1"/>
</dbReference>
<keyword evidence="4" id="KW-0804">Transcription</keyword>
<protein>
    <submittedName>
        <fullName evidence="6">LacI family transcriptional regulator</fullName>
    </submittedName>
</protein>
<keyword evidence="3" id="KW-0238">DNA-binding</keyword>
<sequence length="347" mass="36536">MDGGGETKTKDVGQLGRVTIRTVAAHSGVSVAAVSKVLRNAYGVSDNLRNKVTASIDALGYRPSRSARGLRGRTFTIGVLLIDIANPFLPQVIAGVNGVLAPSNIRAMIGVGQAETQLETSLIESMIDYKMDGVILVAPRLPSDVIATFARDIPIVVVGYHDPGAQNFDTVNCDDEAGAALAVQALLAQGLSDIGMLTVEQKVCYDVSVVQQRERGYRDAMAAAGLAKQARLHRLPENFATHDAALSAFLDDPERPAAVFCWSDLDAIPLLNLAAARGIGVPDQLAIIGYDNSPLGALNLISLSSVDQDGQGLGALATETLLSRIEGRKAALHLKIPPSLVLRRSAG</sequence>
<dbReference type="PROSITE" id="PS50932">
    <property type="entry name" value="HTH_LACI_2"/>
    <property type="match status" value="1"/>
</dbReference>
<name>A0A1Q9AR92_9HYPH</name>
<reference evidence="6 7" key="1">
    <citation type="submission" date="2016-09" db="EMBL/GenBank/DDBJ databases">
        <title>Rhizobium sp. nov., a novel species isolated from the rice rhizosphere.</title>
        <authorList>
            <person name="Zhao J."/>
            <person name="Zhang X."/>
        </authorList>
    </citation>
    <scope>NUCLEOTIDE SEQUENCE [LARGE SCALE GENOMIC DNA]</scope>
    <source>
        <strain evidence="6 7">1.7048</strain>
    </source>
</reference>
<dbReference type="SMART" id="SM00354">
    <property type="entry name" value="HTH_LACI"/>
    <property type="match status" value="1"/>
</dbReference>
<keyword evidence="1" id="KW-0678">Repressor</keyword>
<dbReference type="OrthoDB" id="8433438at2"/>
<dbReference type="Proteomes" id="UP000186364">
    <property type="component" value="Unassembled WGS sequence"/>
</dbReference>
<dbReference type="Gene3D" id="3.40.50.2300">
    <property type="match status" value="2"/>
</dbReference>
<dbReference type="Gene3D" id="1.10.260.40">
    <property type="entry name" value="lambda repressor-like DNA-binding domains"/>
    <property type="match status" value="1"/>
</dbReference>
<dbReference type="SUPFAM" id="SSF53822">
    <property type="entry name" value="Periplasmic binding protein-like I"/>
    <property type="match status" value="1"/>
</dbReference>
<dbReference type="InterPro" id="IPR046335">
    <property type="entry name" value="LacI/GalR-like_sensor"/>
</dbReference>
<dbReference type="Pfam" id="PF13377">
    <property type="entry name" value="Peripla_BP_3"/>
    <property type="match status" value="1"/>
</dbReference>
<evidence type="ECO:0000256" key="1">
    <source>
        <dbReference type="ARBA" id="ARBA00022491"/>
    </source>
</evidence>
<dbReference type="Pfam" id="PF00356">
    <property type="entry name" value="LacI"/>
    <property type="match status" value="1"/>
</dbReference>
<dbReference type="PANTHER" id="PTHR30146">
    <property type="entry name" value="LACI-RELATED TRANSCRIPTIONAL REPRESSOR"/>
    <property type="match status" value="1"/>
</dbReference>